<evidence type="ECO:0000313" key="1">
    <source>
        <dbReference type="EMBL" id="WAT23459.1"/>
    </source>
</evidence>
<protein>
    <submittedName>
        <fullName evidence="1">Uncharacterized protein</fullName>
    </submittedName>
</protein>
<gene>
    <name evidence="1" type="ORF">O0R52_22015</name>
</gene>
<evidence type="ECO:0000313" key="2">
    <source>
        <dbReference type="Proteomes" id="UP001164713"/>
    </source>
</evidence>
<dbReference type="EMBL" id="CP114067">
    <property type="protein sequence ID" value="WAT23459.1"/>
    <property type="molecule type" value="Genomic_DNA"/>
</dbReference>
<accession>A0ABY7I782</accession>
<dbReference type="RefSeq" id="WP_269108155.1">
    <property type="nucleotide sequence ID" value="NZ_CP114067.1"/>
</dbReference>
<proteinExistence type="predicted"/>
<name>A0ABY7I782_9BACI</name>
<sequence>MPLIDLGIITLAASLINGYEIEKTPEDKLKEAFDYYRNEAAKSHAKSDTNLFLGKAGGIKEGAEILGVDISEWETLKNH</sequence>
<reference evidence="1" key="1">
    <citation type="submission" date="2022-12" db="EMBL/GenBank/DDBJ databases">
        <title>Genomic of Bacillus halotolerans.</title>
        <authorList>
            <person name="Xu G."/>
            <person name="Ding Y."/>
        </authorList>
    </citation>
    <scope>NUCLEOTIDE SEQUENCE</scope>
    <source>
        <strain evidence="1">B13</strain>
        <plasmid evidence="1">unnamed</plasmid>
    </source>
</reference>
<dbReference type="Proteomes" id="UP001164713">
    <property type="component" value="Plasmid unnamed"/>
</dbReference>
<keyword evidence="2" id="KW-1185">Reference proteome</keyword>
<organism evidence="1 2">
    <name type="scientific">Bacillus halotolerans</name>
    <dbReference type="NCBI Taxonomy" id="260554"/>
    <lineage>
        <taxon>Bacteria</taxon>
        <taxon>Bacillati</taxon>
        <taxon>Bacillota</taxon>
        <taxon>Bacilli</taxon>
        <taxon>Bacillales</taxon>
        <taxon>Bacillaceae</taxon>
        <taxon>Bacillus</taxon>
    </lineage>
</organism>
<keyword evidence="1" id="KW-0614">Plasmid</keyword>
<geneLocation type="plasmid" evidence="1 2">
    <name>unnamed</name>
</geneLocation>